<dbReference type="EMBL" id="OA888083">
    <property type="protein sequence ID" value="CAD7283756.1"/>
    <property type="molecule type" value="Genomic_DNA"/>
</dbReference>
<keyword evidence="1" id="KW-0472">Membrane</keyword>
<gene>
    <name evidence="2" type="ORF">NMOB1V02_LOCUS11367</name>
</gene>
<name>A0A7R9GKH2_9CRUS</name>
<dbReference type="Proteomes" id="UP000678499">
    <property type="component" value="Unassembled WGS sequence"/>
</dbReference>
<keyword evidence="1" id="KW-0812">Transmembrane</keyword>
<keyword evidence="3" id="KW-1185">Reference proteome</keyword>
<evidence type="ECO:0000313" key="2">
    <source>
        <dbReference type="EMBL" id="CAD7283756.1"/>
    </source>
</evidence>
<keyword evidence="1" id="KW-1133">Transmembrane helix</keyword>
<feature type="transmembrane region" description="Helical" evidence="1">
    <location>
        <begin position="335"/>
        <end position="354"/>
    </location>
</feature>
<reference evidence="2" key="1">
    <citation type="submission" date="2020-11" db="EMBL/GenBank/DDBJ databases">
        <authorList>
            <person name="Tran Van P."/>
        </authorList>
    </citation>
    <scope>NUCLEOTIDE SEQUENCE</scope>
</reference>
<feature type="transmembrane region" description="Helical" evidence="1">
    <location>
        <begin position="360"/>
        <end position="379"/>
    </location>
</feature>
<dbReference type="AlphaFoldDB" id="A0A7R9GKH2"/>
<organism evidence="2">
    <name type="scientific">Notodromas monacha</name>
    <dbReference type="NCBI Taxonomy" id="399045"/>
    <lineage>
        <taxon>Eukaryota</taxon>
        <taxon>Metazoa</taxon>
        <taxon>Ecdysozoa</taxon>
        <taxon>Arthropoda</taxon>
        <taxon>Crustacea</taxon>
        <taxon>Oligostraca</taxon>
        <taxon>Ostracoda</taxon>
        <taxon>Podocopa</taxon>
        <taxon>Podocopida</taxon>
        <taxon>Cypridocopina</taxon>
        <taxon>Cypridoidea</taxon>
        <taxon>Cyprididae</taxon>
        <taxon>Notodromas</taxon>
    </lineage>
</organism>
<protein>
    <submittedName>
        <fullName evidence="2">Uncharacterized protein</fullName>
    </submittedName>
</protein>
<feature type="transmembrane region" description="Helical" evidence="1">
    <location>
        <begin position="266"/>
        <end position="284"/>
    </location>
</feature>
<feature type="transmembrane region" description="Helical" evidence="1">
    <location>
        <begin position="296"/>
        <end position="314"/>
    </location>
</feature>
<evidence type="ECO:0000256" key="1">
    <source>
        <dbReference type="SAM" id="Phobius"/>
    </source>
</evidence>
<sequence>MSGRHKKRIKVVPTAKEIQELEHYSKFGKTRSHDTLPRSARPVPERPNRIQLRPLVPAPVTTMRHPLTGVTSTHSLTSSSSATSFSSKYDTAPGMIPVPVTIKDPRMLEWMTEFDDGPQSSYVYRPTFLQFRSDDPEDDRFEDIKVRSEALERNEMNTYYSKVRREAPFHWLMICCNLYSVTYSSYLLYKFSEFGESYVRNNVKSPLVAHRYLQCHVLLSALISLLEAVRRSFDVPFMVWFLWSRGAMRGLANLDVRAKVDDIKSLLYLLYCTWTVPGMTYETLRFFGFDIRVASPFQAFFPLAFVSYAALAIVRPLRGLSYDRVAMNFNVLWKIPVLVSATTLSIFYLINGYADHDDHVLPPFGLKILVASVLNWAYLNYIRGLQECFSLYQPGDLETAVLRCGDTVAFSTFQHRFSRAFENVFTSTAG</sequence>
<accession>A0A7R9GKH2</accession>
<evidence type="ECO:0000313" key="3">
    <source>
        <dbReference type="Proteomes" id="UP000678499"/>
    </source>
</evidence>
<dbReference type="EMBL" id="CAJPEX010006046">
    <property type="protein sequence ID" value="CAG0923908.1"/>
    <property type="molecule type" value="Genomic_DNA"/>
</dbReference>
<proteinExistence type="predicted"/>